<dbReference type="InterPro" id="IPR027079">
    <property type="entry name" value="Tfb1/GTF2H1"/>
</dbReference>
<dbReference type="EMBL" id="JAZDWU010000012">
    <property type="protein sequence ID" value="KAK9984622.1"/>
    <property type="molecule type" value="Genomic_DNA"/>
</dbReference>
<keyword evidence="2" id="KW-1185">Reference proteome</keyword>
<organism evidence="1 2">
    <name type="scientific">Lithocarpus litseifolius</name>
    <dbReference type="NCBI Taxonomy" id="425828"/>
    <lineage>
        <taxon>Eukaryota</taxon>
        <taxon>Viridiplantae</taxon>
        <taxon>Streptophyta</taxon>
        <taxon>Embryophyta</taxon>
        <taxon>Tracheophyta</taxon>
        <taxon>Spermatophyta</taxon>
        <taxon>Magnoliopsida</taxon>
        <taxon>eudicotyledons</taxon>
        <taxon>Gunneridae</taxon>
        <taxon>Pentapetalae</taxon>
        <taxon>rosids</taxon>
        <taxon>fabids</taxon>
        <taxon>Fagales</taxon>
        <taxon>Fagaceae</taxon>
        <taxon>Lithocarpus</taxon>
    </lineage>
</organism>
<sequence>MIIEPAHLNRQYSWRGAPLAAAEAAEDILSSAAQQMIQRVDLTLDTETDQGDDYMHLPVCGIRPLLHEQFKRTFLQDLNPQGEVVLEGRTVDVELEDPRTVAEALARSRQESDENAKQERLDRISRMTEMEDLQAPHDHPLAPLCIKDPRDYFDSQQLKTSDDTRAGTDQLRCSLSSEEAHGSFMGSVSEIKAVGLSDPIGRPEVAVMIQILNGLTQNISSTKCQLGKNAQESILNSLPNTTKEELLHEFGFCDRAPDDKDRNFKVFPKFFEGSNSQFSVNSFNVTWICVRREDLGFVEIDFLTGELAKFLKSPFTGETILFGYFCKNDEVVCKEEMRKYWSIFGGFEANPITR</sequence>
<reference evidence="1 2" key="1">
    <citation type="submission" date="2024-01" db="EMBL/GenBank/DDBJ databases">
        <title>A telomere-to-telomere, gap-free genome of sweet tea (Lithocarpus litseifolius).</title>
        <authorList>
            <person name="Zhou J."/>
        </authorList>
    </citation>
    <scope>NUCLEOTIDE SEQUENCE [LARGE SCALE GENOMIC DNA]</scope>
    <source>
        <strain evidence="1">Zhou-2022a</strain>
        <tissue evidence="1">Leaf</tissue>
    </source>
</reference>
<dbReference type="PANTHER" id="PTHR12856">
    <property type="entry name" value="TRANSCRIPTION INITIATION FACTOR IIH-RELATED"/>
    <property type="match status" value="1"/>
</dbReference>
<dbReference type="Proteomes" id="UP001459277">
    <property type="component" value="Unassembled WGS sequence"/>
</dbReference>
<dbReference type="GO" id="GO:0000439">
    <property type="term" value="C:transcription factor TFIIH core complex"/>
    <property type="evidence" value="ECO:0007669"/>
    <property type="project" value="InterPro"/>
</dbReference>
<evidence type="ECO:0000313" key="2">
    <source>
        <dbReference type="Proteomes" id="UP001459277"/>
    </source>
</evidence>
<proteinExistence type="predicted"/>
<dbReference type="AlphaFoldDB" id="A0AAW2BHR6"/>
<protein>
    <submittedName>
        <fullName evidence="1">Uncharacterized protein</fullName>
    </submittedName>
</protein>
<gene>
    <name evidence="1" type="ORF">SO802_034147</name>
</gene>
<dbReference type="GO" id="GO:0006351">
    <property type="term" value="P:DNA-templated transcription"/>
    <property type="evidence" value="ECO:0007669"/>
    <property type="project" value="InterPro"/>
</dbReference>
<dbReference type="GO" id="GO:0006289">
    <property type="term" value="P:nucleotide-excision repair"/>
    <property type="evidence" value="ECO:0007669"/>
    <property type="project" value="InterPro"/>
</dbReference>
<accession>A0AAW2BHR6</accession>
<comment type="caution">
    <text evidence="1">The sequence shown here is derived from an EMBL/GenBank/DDBJ whole genome shotgun (WGS) entry which is preliminary data.</text>
</comment>
<evidence type="ECO:0000313" key="1">
    <source>
        <dbReference type="EMBL" id="KAK9984622.1"/>
    </source>
</evidence>
<name>A0AAW2BHR6_9ROSI</name>